<dbReference type="EMBL" id="BPLR01000993">
    <property type="protein sequence ID" value="GIY98971.1"/>
    <property type="molecule type" value="Genomic_DNA"/>
</dbReference>
<comment type="caution">
    <text evidence="1">The sequence shown here is derived from an EMBL/GenBank/DDBJ whole genome shotgun (WGS) entry which is preliminary data.</text>
</comment>
<dbReference type="AlphaFoldDB" id="A0AAV4XYE5"/>
<gene>
    <name evidence="1" type="ORF">CEXT_406731</name>
</gene>
<dbReference type="Proteomes" id="UP001054945">
    <property type="component" value="Unassembled WGS sequence"/>
</dbReference>
<name>A0AAV4XYE5_CAEEX</name>
<evidence type="ECO:0000313" key="1">
    <source>
        <dbReference type="EMBL" id="GIY98971.1"/>
    </source>
</evidence>
<dbReference type="Gene3D" id="3.90.1290.10">
    <property type="entry name" value="Plakin repeat"/>
    <property type="match status" value="1"/>
</dbReference>
<evidence type="ECO:0000313" key="2">
    <source>
        <dbReference type="Proteomes" id="UP001054945"/>
    </source>
</evidence>
<reference evidence="1 2" key="1">
    <citation type="submission" date="2021-06" db="EMBL/GenBank/DDBJ databases">
        <title>Caerostris extrusa draft genome.</title>
        <authorList>
            <person name="Kono N."/>
            <person name="Arakawa K."/>
        </authorList>
    </citation>
    <scope>NUCLEOTIDE SEQUENCE [LARGE SCALE GENOMIC DNA]</scope>
</reference>
<keyword evidence="2" id="KW-1185">Reference proteome</keyword>
<proteinExistence type="predicted"/>
<protein>
    <submittedName>
        <fullName evidence="1">Uncharacterized protein</fullName>
    </submittedName>
</protein>
<dbReference type="SUPFAM" id="SSF75399">
    <property type="entry name" value="Plakin repeat"/>
    <property type="match status" value="1"/>
</dbReference>
<organism evidence="1 2">
    <name type="scientific">Caerostris extrusa</name>
    <name type="common">Bark spider</name>
    <name type="synonym">Caerostris bankana</name>
    <dbReference type="NCBI Taxonomy" id="172846"/>
    <lineage>
        <taxon>Eukaryota</taxon>
        <taxon>Metazoa</taxon>
        <taxon>Ecdysozoa</taxon>
        <taxon>Arthropoda</taxon>
        <taxon>Chelicerata</taxon>
        <taxon>Arachnida</taxon>
        <taxon>Araneae</taxon>
        <taxon>Araneomorphae</taxon>
        <taxon>Entelegynae</taxon>
        <taxon>Araneoidea</taxon>
        <taxon>Araneidae</taxon>
        <taxon>Caerostris</taxon>
    </lineage>
</organism>
<sequence>MQQAIDCGLIKSDNVAVVDSSSEMLKSLELALIDGTVDVESGKLKDSKETYDLNLEQAFEQQLILITEDSLLHNLSNINLKIINSSLKFACTMEEALNNVLIDPKTFS</sequence>
<dbReference type="InterPro" id="IPR035915">
    <property type="entry name" value="Plakin_repeat_sf"/>
</dbReference>
<accession>A0AAV4XYE5</accession>